<proteinExistence type="predicted"/>
<name>A0A953HW63_9BACT</name>
<keyword evidence="4" id="KW-1185">Reference proteome</keyword>
<comment type="caution">
    <text evidence="3">The sequence shown here is derived from an EMBL/GenBank/DDBJ whole genome shotgun (WGS) entry which is preliminary data.</text>
</comment>
<evidence type="ECO:0000313" key="4">
    <source>
        <dbReference type="Proteomes" id="UP000753961"/>
    </source>
</evidence>
<dbReference type="EMBL" id="JAHVHU010000011">
    <property type="protein sequence ID" value="MBY5958923.1"/>
    <property type="molecule type" value="Genomic_DNA"/>
</dbReference>
<evidence type="ECO:0000313" key="3">
    <source>
        <dbReference type="EMBL" id="MBY5958923.1"/>
    </source>
</evidence>
<evidence type="ECO:0000256" key="2">
    <source>
        <dbReference type="SAM" id="Phobius"/>
    </source>
</evidence>
<dbReference type="Proteomes" id="UP000753961">
    <property type="component" value="Unassembled WGS sequence"/>
</dbReference>
<gene>
    <name evidence="3" type="ORF">KUV50_12300</name>
</gene>
<protein>
    <submittedName>
        <fullName evidence="3">Uncharacterized protein</fullName>
    </submittedName>
</protein>
<keyword evidence="2" id="KW-1133">Transmembrane helix</keyword>
<evidence type="ECO:0000256" key="1">
    <source>
        <dbReference type="SAM" id="MobiDB-lite"/>
    </source>
</evidence>
<feature type="transmembrane region" description="Helical" evidence="2">
    <location>
        <begin position="6"/>
        <end position="22"/>
    </location>
</feature>
<accession>A0A953HW63</accession>
<dbReference type="AlphaFoldDB" id="A0A953HW63"/>
<keyword evidence="2" id="KW-0812">Transmembrane</keyword>
<keyword evidence="2" id="KW-0472">Membrane</keyword>
<reference evidence="3" key="1">
    <citation type="submission" date="2021-06" db="EMBL/GenBank/DDBJ databases">
        <title>44 bacteria genomes isolated from Dapeng, Shenzhen.</title>
        <authorList>
            <person name="Zheng W."/>
            <person name="Yu S."/>
            <person name="Huang Y."/>
        </authorList>
    </citation>
    <scope>NUCLEOTIDE SEQUENCE</scope>
    <source>
        <strain evidence="3">DP5N28-2</strain>
    </source>
</reference>
<dbReference type="RefSeq" id="WP_222580463.1">
    <property type="nucleotide sequence ID" value="NZ_JAHVHU010000011.1"/>
</dbReference>
<feature type="region of interest" description="Disordered" evidence="1">
    <location>
        <begin position="102"/>
        <end position="121"/>
    </location>
</feature>
<sequence length="141" mass="16318">MRAIVNIILIVLIAVIGYNYFFGSSEEKSDSQEIVDQVKDLGKSIGSLITSEKQKMEEGKYDGLFDKVEGIFRTLERQLGANDSDQKEELQDLERDKKALEREVRDAEEHEVSPEKKNELEEKLQELLEKTERLLDKNNEE</sequence>
<organism evidence="3 4">
    <name type="scientific">Membranihabitans marinus</name>
    <dbReference type="NCBI Taxonomy" id="1227546"/>
    <lineage>
        <taxon>Bacteria</taxon>
        <taxon>Pseudomonadati</taxon>
        <taxon>Bacteroidota</taxon>
        <taxon>Saprospiria</taxon>
        <taxon>Saprospirales</taxon>
        <taxon>Saprospiraceae</taxon>
        <taxon>Membranihabitans</taxon>
    </lineage>
</organism>